<reference evidence="1" key="1">
    <citation type="journal article" date="2015" name="Nature">
        <title>Complex archaea that bridge the gap between prokaryotes and eukaryotes.</title>
        <authorList>
            <person name="Spang A."/>
            <person name="Saw J.H."/>
            <person name="Jorgensen S.L."/>
            <person name="Zaremba-Niedzwiedzka K."/>
            <person name="Martijn J."/>
            <person name="Lind A.E."/>
            <person name="van Eijk R."/>
            <person name="Schleper C."/>
            <person name="Guy L."/>
            <person name="Ettema T.J."/>
        </authorList>
    </citation>
    <scope>NUCLEOTIDE SEQUENCE</scope>
</reference>
<proteinExistence type="predicted"/>
<organism evidence="1">
    <name type="scientific">marine sediment metagenome</name>
    <dbReference type="NCBI Taxonomy" id="412755"/>
    <lineage>
        <taxon>unclassified sequences</taxon>
        <taxon>metagenomes</taxon>
        <taxon>ecological metagenomes</taxon>
    </lineage>
</organism>
<protein>
    <submittedName>
        <fullName evidence="1">Uncharacterized protein</fullName>
    </submittedName>
</protein>
<comment type="caution">
    <text evidence="1">The sequence shown here is derived from an EMBL/GenBank/DDBJ whole genome shotgun (WGS) entry which is preliminary data.</text>
</comment>
<name>A0A0F8YQX7_9ZZZZ</name>
<sequence>ERKMSKVIDVTMKFKKSTPGTHVFREVPSTEFIDEPGEPTAIKALSIPVLYIRKVALTEPAQKIRVTVEILK</sequence>
<dbReference type="AlphaFoldDB" id="A0A0F8YQX7"/>
<feature type="non-terminal residue" evidence="1">
    <location>
        <position position="1"/>
    </location>
</feature>
<evidence type="ECO:0000313" key="1">
    <source>
        <dbReference type="EMBL" id="KKK50406.1"/>
    </source>
</evidence>
<gene>
    <name evidence="1" type="ORF">LCGC14_3125320</name>
</gene>
<accession>A0A0F8YQX7</accession>
<dbReference type="EMBL" id="LAZR01068038">
    <property type="protein sequence ID" value="KKK50406.1"/>
    <property type="molecule type" value="Genomic_DNA"/>
</dbReference>